<dbReference type="PANTHER" id="PTHR32212:SF248">
    <property type="entry name" value="F-BOX DOMAIN-CONTAINING PROTEIN"/>
    <property type="match status" value="1"/>
</dbReference>
<proteinExistence type="predicted"/>
<dbReference type="CDD" id="cd22160">
    <property type="entry name" value="F-box_AtFBL13-like"/>
    <property type="match status" value="1"/>
</dbReference>
<feature type="domain" description="F-box" evidence="1">
    <location>
        <begin position="23"/>
        <end position="70"/>
    </location>
</feature>
<accession>A0A8S2ASF0</accession>
<keyword evidence="3" id="KW-1185">Reference proteome</keyword>
<dbReference type="PROSITE" id="PS50181">
    <property type="entry name" value="FBOX"/>
    <property type="match status" value="1"/>
</dbReference>
<reference evidence="2" key="1">
    <citation type="submission" date="2021-01" db="EMBL/GenBank/DDBJ databases">
        <authorList>
            <person name="Bezrukov I."/>
        </authorList>
    </citation>
    <scope>NUCLEOTIDE SEQUENCE</scope>
</reference>
<evidence type="ECO:0000259" key="1">
    <source>
        <dbReference type="PROSITE" id="PS50181"/>
    </source>
</evidence>
<dbReference type="Pfam" id="PF24758">
    <property type="entry name" value="LRR_At5g56370"/>
    <property type="match status" value="1"/>
</dbReference>
<dbReference type="Gene3D" id="1.20.1280.50">
    <property type="match status" value="1"/>
</dbReference>
<dbReference type="Pfam" id="PF00646">
    <property type="entry name" value="F-box"/>
    <property type="match status" value="1"/>
</dbReference>
<dbReference type="PANTHER" id="PTHR32212">
    <property type="entry name" value="CYCLIN-LIKE F-BOX"/>
    <property type="match status" value="1"/>
</dbReference>
<dbReference type="InterPro" id="IPR053781">
    <property type="entry name" value="F-box_AtFBL13-like"/>
</dbReference>
<organism evidence="2 3">
    <name type="scientific">Arabidopsis arenosa</name>
    <name type="common">Sand rock-cress</name>
    <name type="synonym">Cardaminopsis arenosa</name>
    <dbReference type="NCBI Taxonomy" id="38785"/>
    <lineage>
        <taxon>Eukaryota</taxon>
        <taxon>Viridiplantae</taxon>
        <taxon>Streptophyta</taxon>
        <taxon>Embryophyta</taxon>
        <taxon>Tracheophyta</taxon>
        <taxon>Spermatophyta</taxon>
        <taxon>Magnoliopsida</taxon>
        <taxon>eudicotyledons</taxon>
        <taxon>Gunneridae</taxon>
        <taxon>Pentapetalae</taxon>
        <taxon>rosids</taxon>
        <taxon>malvids</taxon>
        <taxon>Brassicales</taxon>
        <taxon>Brassicaceae</taxon>
        <taxon>Camelineae</taxon>
        <taxon>Arabidopsis</taxon>
    </lineage>
</organism>
<evidence type="ECO:0000313" key="3">
    <source>
        <dbReference type="Proteomes" id="UP000682877"/>
    </source>
</evidence>
<gene>
    <name evidence="2" type="ORF">AARE701A_LOCUS19410</name>
</gene>
<dbReference type="Proteomes" id="UP000682877">
    <property type="component" value="Chromosome 7"/>
</dbReference>
<name>A0A8S2ASF0_ARAAE</name>
<dbReference type="InterPro" id="IPR036047">
    <property type="entry name" value="F-box-like_dom_sf"/>
</dbReference>
<dbReference type="SUPFAM" id="SSF52047">
    <property type="entry name" value="RNI-like"/>
    <property type="match status" value="1"/>
</dbReference>
<dbReference type="EMBL" id="LR999457">
    <property type="protein sequence ID" value="CAE6195259.1"/>
    <property type="molecule type" value="Genomic_DNA"/>
</dbReference>
<dbReference type="Gene3D" id="3.80.10.10">
    <property type="entry name" value="Ribonuclease Inhibitor"/>
    <property type="match status" value="1"/>
</dbReference>
<dbReference type="InterPro" id="IPR055411">
    <property type="entry name" value="LRR_FXL15/At3g58940/PEG3-like"/>
</dbReference>
<dbReference type="InterPro" id="IPR001810">
    <property type="entry name" value="F-box_dom"/>
</dbReference>
<dbReference type="AlphaFoldDB" id="A0A8S2ASF0"/>
<protein>
    <recommendedName>
        <fullName evidence="1">F-box domain-containing protein</fullName>
    </recommendedName>
</protein>
<sequence length="462" mass="52520">MEISSSSSDTQGKGDLVDAVNTDDRISTLSKDLLLKILSSLPTKEVVRTSVLSKRWGDVWKETSEIFMDMRYITISRYLSIDFSPYAAGWLTKVINDHSGNFERFTIYHFAYQCGYGMVEAWIRSLIHVKHVKHLTLVNCFRPFLVTSILTLDLPSKSFSHPNLKSLHLGRYTLKDPHGFDNCWNLKKLKLIAVFAEIEVFNVVLLSCPSLEVLVVDLHCHKQSGPLKIENLNLKFLCLSCSQINGIEVATPSLEILTVKSLSCEIENFVIANPNFQFNRNYWATGQLYPHTSYYISCPPGQDKTSIGHEVMMSEPSEYMKVYASMSVSIDLTNTKEVDMLKEVLAAWPDEMQELEILFKNSNVPRTEGETPIGRTKRKFWEETKPFPNGHFRVYTVWLFNFSGSKEEFALASRLITQGTVVMTMKIQPASISLSNKLEIEAAVTKLKELPKGHTELSIVMF</sequence>
<dbReference type="InterPro" id="IPR032675">
    <property type="entry name" value="LRR_dom_sf"/>
</dbReference>
<dbReference type="SUPFAM" id="SSF81383">
    <property type="entry name" value="F-box domain"/>
    <property type="match status" value="1"/>
</dbReference>
<evidence type="ECO:0000313" key="2">
    <source>
        <dbReference type="EMBL" id="CAE6195259.1"/>
    </source>
</evidence>